<dbReference type="Proteomes" id="UP001597058">
    <property type="component" value="Unassembled WGS sequence"/>
</dbReference>
<dbReference type="RefSeq" id="WP_381329334.1">
    <property type="nucleotide sequence ID" value="NZ_JBHTMM010000043.1"/>
</dbReference>
<evidence type="ECO:0000313" key="2">
    <source>
        <dbReference type="EMBL" id="MFD1309878.1"/>
    </source>
</evidence>
<evidence type="ECO:0000313" key="3">
    <source>
        <dbReference type="Proteomes" id="UP001597058"/>
    </source>
</evidence>
<gene>
    <name evidence="2" type="ORF">ACFQ5X_28955</name>
</gene>
<evidence type="ECO:0000256" key="1">
    <source>
        <dbReference type="SAM" id="MobiDB-lite"/>
    </source>
</evidence>
<reference evidence="3" key="1">
    <citation type="journal article" date="2019" name="Int. J. Syst. Evol. Microbiol.">
        <title>The Global Catalogue of Microorganisms (GCM) 10K type strain sequencing project: providing services to taxonomists for standard genome sequencing and annotation.</title>
        <authorList>
            <consortium name="The Broad Institute Genomics Platform"/>
            <consortium name="The Broad Institute Genome Sequencing Center for Infectious Disease"/>
            <person name="Wu L."/>
            <person name="Ma J."/>
        </authorList>
    </citation>
    <scope>NUCLEOTIDE SEQUENCE [LARGE SCALE GENOMIC DNA]</scope>
    <source>
        <strain evidence="3">CGMCC 4.7020</strain>
    </source>
</reference>
<keyword evidence="3" id="KW-1185">Reference proteome</keyword>
<feature type="region of interest" description="Disordered" evidence="1">
    <location>
        <begin position="1"/>
        <end position="25"/>
    </location>
</feature>
<protein>
    <recommendedName>
        <fullName evidence="4">Head-to-tail stopper</fullName>
    </recommendedName>
</protein>
<evidence type="ECO:0008006" key="4">
    <source>
        <dbReference type="Google" id="ProtNLM"/>
    </source>
</evidence>
<comment type="caution">
    <text evidence="2">The sequence shown here is derived from an EMBL/GenBank/DDBJ whole genome shotgun (WGS) entry which is preliminary data.</text>
</comment>
<organism evidence="2 3">
    <name type="scientific">Streptomyces kaempferi</name>
    <dbReference type="NCBI Taxonomy" id="333725"/>
    <lineage>
        <taxon>Bacteria</taxon>
        <taxon>Bacillati</taxon>
        <taxon>Actinomycetota</taxon>
        <taxon>Actinomycetes</taxon>
        <taxon>Kitasatosporales</taxon>
        <taxon>Streptomycetaceae</taxon>
        <taxon>Streptomyces</taxon>
    </lineage>
</organism>
<proteinExistence type="predicted"/>
<sequence length="117" mass="12090">MRELPSGDDVTIVRPGPPSEDVYGNDVPGAPTEIPVHGCALAPRDGTGAGANELLQARDTVIVGLTLYAPYGTDIRATDQVRVAGELYEVDGQPGAFRSPFTSSTGPVVVALELVTG</sequence>
<dbReference type="EMBL" id="JBHTMM010000043">
    <property type="protein sequence ID" value="MFD1309878.1"/>
    <property type="molecule type" value="Genomic_DNA"/>
</dbReference>
<name>A0ABW3XK96_9ACTN</name>
<accession>A0ABW3XK96</accession>